<keyword evidence="1" id="KW-1133">Transmembrane helix</keyword>
<organism evidence="3 4">
    <name type="scientific">Arsenicicoccus piscis</name>
    <dbReference type="NCBI Taxonomy" id="673954"/>
    <lineage>
        <taxon>Bacteria</taxon>
        <taxon>Bacillati</taxon>
        <taxon>Actinomycetota</taxon>
        <taxon>Actinomycetes</taxon>
        <taxon>Micrococcales</taxon>
        <taxon>Intrasporangiaceae</taxon>
        <taxon>Arsenicicoccus</taxon>
    </lineage>
</organism>
<accession>A0ABQ6HJ93</accession>
<evidence type="ECO:0000313" key="4">
    <source>
        <dbReference type="Proteomes" id="UP001157109"/>
    </source>
</evidence>
<feature type="transmembrane region" description="Helical" evidence="1">
    <location>
        <begin position="40"/>
        <end position="59"/>
    </location>
</feature>
<gene>
    <name evidence="3" type="ORF">GCM10025862_06020</name>
</gene>
<dbReference type="InterPro" id="IPR028087">
    <property type="entry name" value="Tad_N"/>
</dbReference>
<dbReference type="Pfam" id="PF13400">
    <property type="entry name" value="Tad"/>
    <property type="match status" value="1"/>
</dbReference>
<dbReference type="EMBL" id="BSUJ01000001">
    <property type="protein sequence ID" value="GMA18581.1"/>
    <property type="molecule type" value="Genomic_DNA"/>
</dbReference>
<evidence type="ECO:0000313" key="3">
    <source>
        <dbReference type="EMBL" id="GMA18581.1"/>
    </source>
</evidence>
<keyword evidence="4" id="KW-1185">Reference proteome</keyword>
<comment type="caution">
    <text evidence="3">The sequence shown here is derived from an EMBL/GenBank/DDBJ whole genome shotgun (WGS) entry which is preliminary data.</text>
</comment>
<dbReference type="Proteomes" id="UP001157109">
    <property type="component" value="Unassembled WGS sequence"/>
</dbReference>
<sequence>MIGALTRLAARVCDPLATRARCRLGALRHPRTDEAESGQISLLSLGFALVAIMLIIVGVDITAVQLARTQLWDAADGAALDAADSLSEQTVYAGGLGVRLPLDTARVAGAASDYLSVDRRPRLVDSWSLGGATGSPDGETAVVQLVGHVELPMLGQVVSAFSGGVTVTVTSRARSTVLDAP</sequence>
<name>A0ABQ6HJ93_9MICO</name>
<reference evidence="4" key="1">
    <citation type="journal article" date="2019" name="Int. J. Syst. Evol. Microbiol.">
        <title>The Global Catalogue of Microorganisms (GCM) 10K type strain sequencing project: providing services to taxonomists for standard genome sequencing and annotation.</title>
        <authorList>
            <consortium name="The Broad Institute Genomics Platform"/>
            <consortium name="The Broad Institute Genome Sequencing Center for Infectious Disease"/>
            <person name="Wu L."/>
            <person name="Ma J."/>
        </authorList>
    </citation>
    <scope>NUCLEOTIDE SEQUENCE [LARGE SCALE GENOMIC DNA]</scope>
    <source>
        <strain evidence="4">NBRC 105830</strain>
    </source>
</reference>
<keyword evidence="1" id="KW-0812">Transmembrane</keyword>
<protein>
    <recommendedName>
        <fullName evidence="2">Putative Flp pilus-assembly TadG-like N-terminal domain-containing protein</fullName>
    </recommendedName>
</protein>
<dbReference type="RefSeq" id="WP_241444368.1">
    <property type="nucleotide sequence ID" value="NZ_JAKZHV010000005.1"/>
</dbReference>
<keyword evidence="1" id="KW-0472">Membrane</keyword>
<evidence type="ECO:0000259" key="2">
    <source>
        <dbReference type="Pfam" id="PF13400"/>
    </source>
</evidence>
<evidence type="ECO:0000256" key="1">
    <source>
        <dbReference type="SAM" id="Phobius"/>
    </source>
</evidence>
<proteinExistence type="predicted"/>
<feature type="domain" description="Putative Flp pilus-assembly TadG-like N-terminal" evidence="2">
    <location>
        <begin position="38"/>
        <end position="84"/>
    </location>
</feature>